<gene>
    <name evidence="5" type="primary">LOC108566012</name>
</gene>
<dbReference type="InterPro" id="IPR000618">
    <property type="entry name" value="Insect_cuticle"/>
</dbReference>
<dbReference type="Pfam" id="PF00379">
    <property type="entry name" value="Chitin_bind_4"/>
    <property type="match status" value="1"/>
</dbReference>
<feature type="signal peptide" evidence="3">
    <location>
        <begin position="1"/>
        <end position="16"/>
    </location>
</feature>
<name>A0ABM1N2Z8_NICVS</name>
<keyword evidence="4" id="KW-1185">Reference proteome</keyword>
<evidence type="ECO:0000313" key="4">
    <source>
        <dbReference type="Proteomes" id="UP000695000"/>
    </source>
</evidence>
<sequence length="173" mass="18523">MKSVFVALAFLAVAAAVEDIVQILRQEADVGFDGTYKHAFETSDGIVVEEHGVLKNAGSENAAVEATGSYEFTAPDGIKYALHYVADENGFQPQADFLPTPPPVPPMIQRALDYIAAHPQQLPHGKVFVACAVLAFASAIAAEEMVEILRQEADVGFDGTYKHAFETSNGIVV</sequence>
<evidence type="ECO:0000256" key="3">
    <source>
        <dbReference type="SAM" id="SignalP"/>
    </source>
</evidence>
<dbReference type="PANTHER" id="PTHR10380:SF173">
    <property type="entry name" value="CUTICULAR PROTEIN 47EF, ISOFORM C-RELATED"/>
    <property type="match status" value="1"/>
</dbReference>
<dbReference type="PROSITE" id="PS51155">
    <property type="entry name" value="CHIT_BIND_RR_2"/>
    <property type="match status" value="1"/>
</dbReference>
<evidence type="ECO:0000256" key="2">
    <source>
        <dbReference type="PROSITE-ProRule" id="PRU00497"/>
    </source>
</evidence>
<organism evidence="4 5">
    <name type="scientific">Nicrophorus vespilloides</name>
    <name type="common">Boreal carrion beetle</name>
    <dbReference type="NCBI Taxonomy" id="110193"/>
    <lineage>
        <taxon>Eukaryota</taxon>
        <taxon>Metazoa</taxon>
        <taxon>Ecdysozoa</taxon>
        <taxon>Arthropoda</taxon>
        <taxon>Hexapoda</taxon>
        <taxon>Insecta</taxon>
        <taxon>Pterygota</taxon>
        <taxon>Neoptera</taxon>
        <taxon>Endopterygota</taxon>
        <taxon>Coleoptera</taxon>
        <taxon>Polyphaga</taxon>
        <taxon>Staphyliniformia</taxon>
        <taxon>Silphidae</taxon>
        <taxon>Nicrophorinae</taxon>
        <taxon>Nicrophorus</taxon>
    </lineage>
</organism>
<proteinExistence type="predicted"/>
<dbReference type="PROSITE" id="PS00233">
    <property type="entry name" value="CHIT_BIND_RR_1"/>
    <property type="match status" value="1"/>
</dbReference>
<dbReference type="GeneID" id="108566012"/>
<accession>A0ABM1N2Z8</accession>
<dbReference type="PRINTS" id="PR00947">
    <property type="entry name" value="CUTICLE"/>
</dbReference>
<feature type="chain" id="PRO_5045705708" evidence="3">
    <location>
        <begin position="17"/>
        <end position="173"/>
    </location>
</feature>
<dbReference type="InterPro" id="IPR050468">
    <property type="entry name" value="Cuticle_Struct_Prot"/>
</dbReference>
<evidence type="ECO:0000313" key="5">
    <source>
        <dbReference type="RefSeq" id="XP_017781198.1"/>
    </source>
</evidence>
<keyword evidence="3" id="KW-0732">Signal</keyword>
<dbReference type="Proteomes" id="UP000695000">
    <property type="component" value="Unplaced"/>
</dbReference>
<dbReference type="RefSeq" id="XP_017781198.1">
    <property type="nucleotide sequence ID" value="XM_017925709.1"/>
</dbReference>
<dbReference type="InterPro" id="IPR031311">
    <property type="entry name" value="CHIT_BIND_RR_consensus"/>
</dbReference>
<evidence type="ECO:0000256" key="1">
    <source>
        <dbReference type="ARBA" id="ARBA00022460"/>
    </source>
</evidence>
<dbReference type="PANTHER" id="PTHR10380">
    <property type="entry name" value="CUTICLE PROTEIN"/>
    <property type="match status" value="1"/>
</dbReference>
<keyword evidence="1 2" id="KW-0193">Cuticle</keyword>
<reference evidence="5" key="1">
    <citation type="submission" date="2025-08" db="UniProtKB">
        <authorList>
            <consortium name="RefSeq"/>
        </authorList>
    </citation>
    <scope>IDENTIFICATION</scope>
    <source>
        <tissue evidence="5">Whole Larva</tissue>
    </source>
</reference>
<protein>
    <submittedName>
        <fullName evidence="5">Cuticle protein CP14.6-like</fullName>
    </submittedName>
</protein>